<dbReference type="Pfam" id="PF02624">
    <property type="entry name" value="YcaO"/>
    <property type="match status" value="1"/>
</dbReference>
<sequence length="167" mass="18943">MNTKFGNTHSSRFGVFINHGLKLPEIGDPQFYIYGGNLGDLSQIDSQEKHNWGDPMKLGGAGGDAIDENKAKNKAFVETMERYCNAFWDTRQLITGSYEELSKEYSIVDILLLPICSKGEYERNGLSKMNSHIRMSWIKVIDIFEKKEILLPLTYVYPGGSKNKKNP</sequence>
<comment type="caution">
    <text evidence="2">The sequence shown here is derived from an EMBL/GenBank/DDBJ whole genome shotgun (WGS) entry which is preliminary data.</text>
</comment>
<dbReference type="RefSeq" id="WP_137611442.1">
    <property type="nucleotide sequence ID" value="NZ_BJDF01000010.1"/>
</dbReference>
<name>A0ABW1RIE6_9LACO</name>
<dbReference type="InterPro" id="IPR003776">
    <property type="entry name" value="YcaO-like_dom"/>
</dbReference>
<gene>
    <name evidence="2" type="ORF">ACFQAV_02920</name>
</gene>
<dbReference type="PROSITE" id="PS51664">
    <property type="entry name" value="YCAO"/>
    <property type="match status" value="1"/>
</dbReference>
<organism evidence="2 3">
    <name type="scientific">Companilactobacillus huachuanensis</name>
    <dbReference type="NCBI Taxonomy" id="2559914"/>
    <lineage>
        <taxon>Bacteria</taxon>
        <taxon>Bacillati</taxon>
        <taxon>Bacillota</taxon>
        <taxon>Bacilli</taxon>
        <taxon>Lactobacillales</taxon>
        <taxon>Lactobacillaceae</taxon>
        <taxon>Companilactobacillus</taxon>
    </lineage>
</organism>
<accession>A0ABW1RIE6</accession>
<reference evidence="3" key="1">
    <citation type="journal article" date="2019" name="Int. J. Syst. Evol. Microbiol.">
        <title>The Global Catalogue of Microorganisms (GCM) 10K type strain sequencing project: providing services to taxonomists for standard genome sequencing and annotation.</title>
        <authorList>
            <consortium name="The Broad Institute Genomics Platform"/>
            <consortium name="The Broad Institute Genome Sequencing Center for Infectious Disease"/>
            <person name="Wu L."/>
            <person name="Ma J."/>
        </authorList>
    </citation>
    <scope>NUCLEOTIDE SEQUENCE [LARGE SCALE GENOMIC DNA]</scope>
    <source>
        <strain evidence="3">CCM 8927</strain>
    </source>
</reference>
<proteinExistence type="predicted"/>
<dbReference type="Proteomes" id="UP001596288">
    <property type="component" value="Unassembled WGS sequence"/>
</dbReference>
<dbReference type="EMBL" id="JBHSSF010000009">
    <property type="protein sequence ID" value="MFC6175770.1"/>
    <property type="molecule type" value="Genomic_DNA"/>
</dbReference>
<protein>
    <submittedName>
        <fullName evidence="2">YcaO-like family protein</fullName>
    </submittedName>
</protein>
<keyword evidence="3" id="KW-1185">Reference proteome</keyword>
<evidence type="ECO:0000313" key="2">
    <source>
        <dbReference type="EMBL" id="MFC6175770.1"/>
    </source>
</evidence>
<evidence type="ECO:0000259" key="1">
    <source>
        <dbReference type="PROSITE" id="PS51664"/>
    </source>
</evidence>
<feature type="domain" description="YcaO" evidence="1">
    <location>
        <begin position="63"/>
        <end position="167"/>
    </location>
</feature>
<evidence type="ECO:0000313" key="3">
    <source>
        <dbReference type="Proteomes" id="UP001596288"/>
    </source>
</evidence>